<accession>A0A418M653</accession>
<dbReference type="RefSeq" id="WP_119669138.1">
    <property type="nucleotide sequence ID" value="NZ_QXED01000005.1"/>
</dbReference>
<dbReference type="AlphaFoldDB" id="A0A418M653"/>
<organism evidence="2 3">
    <name type="scientific">Fibrisoma montanum</name>
    <dbReference type="NCBI Taxonomy" id="2305895"/>
    <lineage>
        <taxon>Bacteria</taxon>
        <taxon>Pseudomonadati</taxon>
        <taxon>Bacteroidota</taxon>
        <taxon>Cytophagia</taxon>
        <taxon>Cytophagales</taxon>
        <taxon>Spirosomataceae</taxon>
        <taxon>Fibrisoma</taxon>
    </lineage>
</organism>
<evidence type="ECO:0000313" key="3">
    <source>
        <dbReference type="Proteomes" id="UP000283523"/>
    </source>
</evidence>
<evidence type="ECO:0008006" key="4">
    <source>
        <dbReference type="Google" id="ProtNLM"/>
    </source>
</evidence>
<comment type="caution">
    <text evidence="2">The sequence shown here is derived from an EMBL/GenBank/DDBJ whole genome shotgun (WGS) entry which is preliminary data.</text>
</comment>
<keyword evidence="3" id="KW-1185">Reference proteome</keyword>
<feature type="signal peptide" evidence="1">
    <location>
        <begin position="1"/>
        <end position="22"/>
    </location>
</feature>
<proteinExistence type="predicted"/>
<feature type="chain" id="PRO_5019024635" description="DUF4384 domain-containing protein" evidence="1">
    <location>
        <begin position="23"/>
        <end position="234"/>
    </location>
</feature>
<dbReference type="Proteomes" id="UP000283523">
    <property type="component" value="Unassembled WGS sequence"/>
</dbReference>
<protein>
    <recommendedName>
        <fullName evidence="4">DUF4384 domain-containing protein</fullName>
    </recommendedName>
</protein>
<gene>
    <name evidence="2" type="ORF">DYU11_18230</name>
</gene>
<reference evidence="2 3" key="1">
    <citation type="submission" date="2018-08" db="EMBL/GenBank/DDBJ databases">
        <title>Fibrisoma montanum sp. nov., isolated from Danxia mountain soil.</title>
        <authorList>
            <person name="Huang Y."/>
        </authorList>
    </citation>
    <scope>NUCLEOTIDE SEQUENCE [LARGE SCALE GENOMIC DNA]</scope>
    <source>
        <strain evidence="2 3">HYT19</strain>
    </source>
</reference>
<name>A0A418M653_9BACT</name>
<keyword evidence="1" id="KW-0732">Signal</keyword>
<dbReference type="OrthoDB" id="939640at2"/>
<sequence>MKRYYSIANAARLRLLAFVLSALPTAAIGQTPNAHYAYPADSSNGYWRLHTDYASRSTMIRFYDRDRHLIYQETLSGRYVKLRKRTIRLFDSMLNRLVNNQLLSPHMKTHELLADNERLPINAFLRPSTLRDETTVSPDGTNRFVSQPLVNSEGKLRVIFLNPGQDRVFISIDDSSFNPIYRDISSLPAYKRAIDVSHLPEGTFRFMIATKQQTRTYRLTIGRGSVPYRLDEIR</sequence>
<evidence type="ECO:0000313" key="2">
    <source>
        <dbReference type="EMBL" id="RIV21344.1"/>
    </source>
</evidence>
<evidence type="ECO:0000256" key="1">
    <source>
        <dbReference type="SAM" id="SignalP"/>
    </source>
</evidence>
<dbReference type="EMBL" id="QXED01000005">
    <property type="protein sequence ID" value="RIV21344.1"/>
    <property type="molecule type" value="Genomic_DNA"/>
</dbReference>